<proteinExistence type="predicted"/>
<evidence type="ECO:0000313" key="1">
    <source>
        <dbReference type="EMBL" id="SEO22613.1"/>
    </source>
</evidence>
<name>A0A1H8MZC3_9RHOB</name>
<dbReference type="RefSeq" id="WP_090617006.1">
    <property type="nucleotide sequence ID" value="NZ_CP067124.1"/>
</dbReference>
<dbReference type="STRING" id="34002.SAMN04489859_104819"/>
<reference evidence="1 2" key="1">
    <citation type="submission" date="2016-10" db="EMBL/GenBank/DDBJ databases">
        <authorList>
            <person name="de Groot N.N."/>
        </authorList>
    </citation>
    <scope>NUCLEOTIDE SEQUENCE [LARGE SCALE GENOMIC DNA]</scope>
    <source>
        <strain evidence="1 2">DSM 8512</strain>
    </source>
</reference>
<accession>A0A1H8MZC3</accession>
<dbReference type="OrthoDB" id="7760063at2"/>
<protein>
    <submittedName>
        <fullName evidence="1">Uncharacterized protein</fullName>
    </submittedName>
</protein>
<organism evidence="1 2">
    <name type="scientific">Paracoccus alcaliphilus</name>
    <dbReference type="NCBI Taxonomy" id="34002"/>
    <lineage>
        <taxon>Bacteria</taxon>
        <taxon>Pseudomonadati</taxon>
        <taxon>Pseudomonadota</taxon>
        <taxon>Alphaproteobacteria</taxon>
        <taxon>Rhodobacterales</taxon>
        <taxon>Paracoccaceae</taxon>
        <taxon>Paracoccus</taxon>
    </lineage>
</organism>
<sequence length="346" mass="36233">MTVTILSNVSRRLLESLTAVYYGGYPASLMDADGNLMLRGDPVALPVFTANPMAAPPDAQIGDNIALTLGSAPQAVSLSGVLLQEGIDRTHEIVDGIWTPMTAGSYTWSVTATNPGGSVSAPVVPGRIAALDAGPDYARALLRISPRTAFTGAESAITGLANDGNGDWSLTTTGSGAEPQMQAEGIAMTAGGRFLTSPASLTPETTGGFFAVLRVTVDQDSTSPAIFLEATPATALAMRLFGGNIQLGFNRGAAARWETFEPVPFGTEIVLGIEVDDVAKTVRMKTLAGALTVFADQTFEDRTFTTLRIGSANFGGVIHEAVVVTRAEDEDWPITFEEVIADFQRG</sequence>
<dbReference type="EMBL" id="FODE01000048">
    <property type="protein sequence ID" value="SEO22613.1"/>
    <property type="molecule type" value="Genomic_DNA"/>
</dbReference>
<dbReference type="AlphaFoldDB" id="A0A1H8MZC3"/>
<evidence type="ECO:0000313" key="2">
    <source>
        <dbReference type="Proteomes" id="UP000199054"/>
    </source>
</evidence>
<dbReference type="Proteomes" id="UP000199054">
    <property type="component" value="Unassembled WGS sequence"/>
</dbReference>
<keyword evidence="2" id="KW-1185">Reference proteome</keyword>
<gene>
    <name evidence="1" type="ORF">SAMN04489859_104819</name>
</gene>